<evidence type="ECO:0008006" key="4">
    <source>
        <dbReference type="Google" id="ProtNLM"/>
    </source>
</evidence>
<dbReference type="PANTHER" id="PTHR20898:SF0">
    <property type="entry name" value="DAEDALUS ON 3-RELATED"/>
    <property type="match status" value="1"/>
</dbReference>
<feature type="chain" id="PRO_5040154429" description="MD-2-related lipid-recognition domain-containing protein" evidence="1">
    <location>
        <begin position="23"/>
        <end position="198"/>
    </location>
</feature>
<dbReference type="InterPro" id="IPR010512">
    <property type="entry name" value="DUF1091"/>
</dbReference>
<protein>
    <recommendedName>
        <fullName evidence="4">MD-2-related lipid-recognition domain-containing protein</fullName>
    </recommendedName>
</protein>
<keyword evidence="3" id="KW-1185">Reference proteome</keyword>
<evidence type="ECO:0000313" key="2">
    <source>
        <dbReference type="EMBL" id="KAJ6636421.1"/>
    </source>
</evidence>
<keyword evidence="1" id="KW-0732">Signal</keyword>
<dbReference type="PANTHER" id="PTHR20898">
    <property type="entry name" value="DAEDALUS ON 3-RELATED-RELATED"/>
    <property type="match status" value="1"/>
</dbReference>
<organism evidence="2 3">
    <name type="scientific">Pseudolycoriella hygida</name>
    <dbReference type="NCBI Taxonomy" id="35572"/>
    <lineage>
        <taxon>Eukaryota</taxon>
        <taxon>Metazoa</taxon>
        <taxon>Ecdysozoa</taxon>
        <taxon>Arthropoda</taxon>
        <taxon>Hexapoda</taxon>
        <taxon>Insecta</taxon>
        <taxon>Pterygota</taxon>
        <taxon>Neoptera</taxon>
        <taxon>Endopterygota</taxon>
        <taxon>Diptera</taxon>
        <taxon>Nematocera</taxon>
        <taxon>Sciaroidea</taxon>
        <taxon>Sciaridae</taxon>
        <taxon>Pseudolycoriella</taxon>
    </lineage>
</organism>
<proteinExistence type="predicted"/>
<dbReference type="Proteomes" id="UP001151699">
    <property type="component" value="Chromosome C"/>
</dbReference>
<dbReference type="AlphaFoldDB" id="A0A9Q0MR63"/>
<reference evidence="2" key="1">
    <citation type="submission" date="2022-07" db="EMBL/GenBank/DDBJ databases">
        <authorList>
            <person name="Trinca V."/>
            <person name="Uliana J.V.C."/>
            <person name="Torres T.T."/>
            <person name="Ward R.J."/>
            <person name="Monesi N."/>
        </authorList>
    </citation>
    <scope>NUCLEOTIDE SEQUENCE</scope>
    <source>
        <strain evidence="2">HSMRA1968</strain>
        <tissue evidence="2">Whole embryos</tissue>
    </source>
</reference>
<feature type="signal peptide" evidence="1">
    <location>
        <begin position="1"/>
        <end position="22"/>
    </location>
</feature>
<evidence type="ECO:0000256" key="1">
    <source>
        <dbReference type="SAM" id="SignalP"/>
    </source>
</evidence>
<evidence type="ECO:0000313" key="3">
    <source>
        <dbReference type="Proteomes" id="UP001151699"/>
    </source>
</evidence>
<dbReference type="OrthoDB" id="7859583at2759"/>
<dbReference type="EMBL" id="WJQU01000004">
    <property type="protein sequence ID" value="KAJ6636421.1"/>
    <property type="molecule type" value="Genomic_DNA"/>
</dbReference>
<gene>
    <name evidence="2" type="ORF">Bhyg_15011</name>
</gene>
<dbReference type="Pfam" id="PF06477">
    <property type="entry name" value="DUF1091"/>
    <property type="match status" value="1"/>
</dbReference>
<sequence length="198" mass="22735">MTSRNIEFKWFIVLCFVVVTRSDNFMEEQGIRLRLERVTCICDPKTCVSVTCGVKFVSRTVVTYNTELIVKRNVNRMLFHLKTFLKASNNEYRPMLINVQEELCDSKRAEVKPGIVSNVVLNNLKDGVTNFQAKCPVTPGKYFAKDFNFGAKHLPSIFPEGRYLMEVNLSGPTSDKWIVSWKIYFNVKNYGVLDLNVG</sequence>
<comment type="caution">
    <text evidence="2">The sequence shown here is derived from an EMBL/GenBank/DDBJ whole genome shotgun (WGS) entry which is preliminary data.</text>
</comment>
<accession>A0A9Q0MR63</accession>
<name>A0A9Q0MR63_9DIPT</name>